<keyword evidence="1 2" id="KW-0238">DNA-binding</keyword>
<dbReference type="RefSeq" id="WP_012257948.1">
    <property type="nucleotide sequence ID" value="NC_010175.1"/>
</dbReference>
<dbReference type="EMBL" id="CP000909">
    <property type="protein sequence ID" value="ABY35294.1"/>
    <property type="molecule type" value="Genomic_DNA"/>
</dbReference>
<dbReference type="eggNOG" id="COG1309">
    <property type="taxonomic scope" value="Bacteria"/>
</dbReference>
<dbReference type="GO" id="GO:0006355">
    <property type="term" value="P:regulation of DNA-templated transcription"/>
    <property type="evidence" value="ECO:0000318"/>
    <property type="project" value="GO_Central"/>
</dbReference>
<dbReference type="PRINTS" id="PR00455">
    <property type="entry name" value="HTHTETR"/>
</dbReference>
<dbReference type="Proteomes" id="UP000002008">
    <property type="component" value="Chromosome"/>
</dbReference>
<dbReference type="PANTHER" id="PTHR30055">
    <property type="entry name" value="HTH-TYPE TRANSCRIPTIONAL REGULATOR RUTR"/>
    <property type="match status" value="1"/>
</dbReference>
<dbReference type="InterPro" id="IPR001647">
    <property type="entry name" value="HTH_TetR"/>
</dbReference>
<dbReference type="SUPFAM" id="SSF48498">
    <property type="entry name" value="Tetracyclin repressor-like, C-terminal domain"/>
    <property type="match status" value="1"/>
</dbReference>
<dbReference type="KEGG" id="cau:Caur_2082"/>
<dbReference type="PROSITE" id="PS01081">
    <property type="entry name" value="HTH_TETR_1"/>
    <property type="match status" value="1"/>
</dbReference>
<feature type="domain" description="HTH tetR-type" evidence="3">
    <location>
        <begin position="10"/>
        <end position="70"/>
    </location>
</feature>
<dbReference type="InterPro" id="IPR023772">
    <property type="entry name" value="DNA-bd_HTH_TetR-type_CS"/>
</dbReference>
<protein>
    <submittedName>
        <fullName evidence="4">Regulatory protein TetR</fullName>
    </submittedName>
</protein>
<dbReference type="InParanoid" id="A9WEX9"/>
<name>A9WEX9_CHLAA</name>
<dbReference type="Pfam" id="PF00440">
    <property type="entry name" value="TetR_N"/>
    <property type="match status" value="1"/>
</dbReference>
<keyword evidence="5" id="KW-1185">Reference proteome</keyword>
<dbReference type="InterPro" id="IPR050109">
    <property type="entry name" value="HTH-type_TetR-like_transc_reg"/>
</dbReference>
<evidence type="ECO:0000256" key="2">
    <source>
        <dbReference type="PROSITE-ProRule" id="PRU00335"/>
    </source>
</evidence>
<gene>
    <name evidence="4" type="ordered locus">Caur_2082</name>
</gene>
<reference evidence="5" key="1">
    <citation type="journal article" date="2011" name="BMC Genomics">
        <title>Complete genome sequence of the filamentous anoxygenic phototrophic bacterium Chloroflexus aurantiacus.</title>
        <authorList>
            <person name="Tang K.H."/>
            <person name="Barry K."/>
            <person name="Chertkov O."/>
            <person name="Dalin E."/>
            <person name="Han C.S."/>
            <person name="Hauser L.J."/>
            <person name="Honchak B.M."/>
            <person name="Karbach L.E."/>
            <person name="Land M.L."/>
            <person name="Lapidus A."/>
            <person name="Larimer F.W."/>
            <person name="Mikhailova N."/>
            <person name="Pitluck S."/>
            <person name="Pierson B.K."/>
            <person name="Blankenship R.E."/>
        </authorList>
    </citation>
    <scope>NUCLEOTIDE SEQUENCE [LARGE SCALE GENOMIC DNA]</scope>
    <source>
        <strain evidence="5">ATCC 29366 / DSM 635 / J-10-fl</strain>
    </source>
</reference>
<dbReference type="SUPFAM" id="SSF46689">
    <property type="entry name" value="Homeodomain-like"/>
    <property type="match status" value="1"/>
</dbReference>
<proteinExistence type="predicted"/>
<accession>A9WEX9</accession>
<evidence type="ECO:0000313" key="5">
    <source>
        <dbReference type="Proteomes" id="UP000002008"/>
    </source>
</evidence>
<evidence type="ECO:0000313" key="4">
    <source>
        <dbReference type="EMBL" id="ABY35294.1"/>
    </source>
</evidence>
<dbReference type="PROSITE" id="PS50977">
    <property type="entry name" value="HTH_TETR_2"/>
    <property type="match status" value="1"/>
</dbReference>
<evidence type="ECO:0000256" key="1">
    <source>
        <dbReference type="ARBA" id="ARBA00023125"/>
    </source>
</evidence>
<dbReference type="Gene3D" id="1.10.357.10">
    <property type="entry name" value="Tetracycline Repressor, domain 2"/>
    <property type="match status" value="1"/>
</dbReference>
<dbReference type="STRING" id="324602.Caur_2082"/>
<dbReference type="GO" id="GO:0003700">
    <property type="term" value="F:DNA-binding transcription factor activity"/>
    <property type="evidence" value="ECO:0000318"/>
    <property type="project" value="GO_Central"/>
</dbReference>
<dbReference type="EnsemblBacteria" id="ABY35294">
    <property type="protein sequence ID" value="ABY35294"/>
    <property type="gene ID" value="Caur_2082"/>
</dbReference>
<dbReference type="PATRIC" id="fig|324602.8.peg.2362"/>
<dbReference type="GO" id="GO:0000976">
    <property type="term" value="F:transcription cis-regulatory region binding"/>
    <property type="evidence" value="ECO:0000318"/>
    <property type="project" value="GO_Central"/>
</dbReference>
<dbReference type="InterPro" id="IPR036271">
    <property type="entry name" value="Tet_transcr_reg_TetR-rel_C_sf"/>
</dbReference>
<organism evidence="4 5">
    <name type="scientific">Chloroflexus aurantiacus (strain ATCC 29366 / DSM 635 / J-10-fl)</name>
    <dbReference type="NCBI Taxonomy" id="324602"/>
    <lineage>
        <taxon>Bacteria</taxon>
        <taxon>Bacillati</taxon>
        <taxon>Chloroflexota</taxon>
        <taxon>Chloroflexia</taxon>
        <taxon>Chloroflexales</taxon>
        <taxon>Chloroflexineae</taxon>
        <taxon>Chloroflexaceae</taxon>
        <taxon>Chloroflexus</taxon>
    </lineage>
</organism>
<evidence type="ECO:0000259" key="3">
    <source>
        <dbReference type="PROSITE" id="PS50977"/>
    </source>
</evidence>
<dbReference type="HOGENOM" id="CLU_110218_0_0_0"/>
<feature type="DNA-binding region" description="H-T-H motif" evidence="2">
    <location>
        <begin position="33"/>
        <end position="52"/>
    </location>
</feature>
<sequence length="224" mass="24505">MMHESQTEAGGSAERILAAAAALFASYGYHGMSMRALAAAVGLNIATIHYHVGSKLDLYRSVFRRLAEREQAVITAHIGDIPPALISDPVALQQRLNDLIDALVDLTLTHPEMPRLWLRRWLEQDDSPGALEAEVSAPLYTLVLDLLQRAQAAGSIAPTPDLRLILHSFTWILYGYFAGGPLDPTGLRLDPADPERVAAFKQFLHLYTARLLGFPDPSEPGNST</sequence>
<dbReference type="AlphaFoldDB" id="A9WEX9"/>
<dbReference type="PANTHER" id="PTHR30055:SF219">
    <property type="entry name" value="TRANSCRIPTIONAL REGULATORY PROTEIN"/>
    <property type="match status" value="1"/>
</dbReference>
<dbReference type="InterPro" id="IPR009057">
    <property type="entry name" value="Homeodomain-like_sf"/>
</dbReference>